<proteinExistence type="inferred from homology"/>
<feature type="transmembrane region" description="Helical" evidence="7">
    <location>
        <begin position="97"/>
        <end position="117"/>
    </location>
</feature>
<dbReference type="Proteomes" id="UP000245507">
    <property type="component" value="Unassembled WGS sequence"/>
</dbReference>
<evidence type="ECO:0000256" key="4">
    <source>
        <dbReference type="ARBA" id="ARBA00022692"/>
    </source>
</evidence>
<evidence type="ECO:0000256" key="7">
    <source>
        <dbReference type="SAM" id="Phobius"/>
    </source>
</evidence>
<evidence type="ECO:0000256" key="3">
    <source>
        <dbReference type="ARBA" id="ARBA00022475"/>
    </source>
</evidence>
<feature type="transmembrane region" description="Helical" evidence="7">
    <location>
        <begin position="147"/>
        <end position="165"/>
    </location>
</feature>
<dbReference type="Pfam" id="PF00892">
    <property type="entry name" value="EamA"/>
    <property type="match status" value="2"/>
</dbReference>
<evidence type="ECO:0000313" key="10">
    <source>
        <dbReference type="Proteomes" id="UP000245507"/>
    </source>
</evidence>
<evidence type="ECO:0000256" key="1">
    <source>
        <dbReference type="ARBA" id="ARBA00004651"/>
    </source>
</evidence>
<keyword evidence="6 7" id="KW-0472">Membrane</keyword>
<evidence type="ECO:0000256" key="6">
    <source>
        <dbReference type="ARBA" id="ARBA00023136"/>
    </source>
</evidence>
<evidence type="ECO:0000256" key="5">
    <source>
        <dbReference type="ARBA" id="ARBA00022989"/>
    </source>
</evidence>
<dbReference type="InterPro" id="IPR000620">
    <property type="entry name" value="EamA_dom"/>
</dbReference>
<dbReference type="PANTHER" id="PTHR42920:SF5">
    <property type="entry name" value="EAMA DOMAIN-CONTAINING PROTEIN"/>
    <property type="match status" value="1"/>
</dbReference>
<feature type="transmembrane region" description="Helical" evidence="7">
    <location>
        <begin position="12"/>
        <end position="32"/>
    </location>
</feature>
<evidence type="ECO:0000259" key="8">
    <source>
        <dbReference type="Pfam" id="PF00892"/>
    </source>
</evidence>
<accession>A0A316TBR4</accession>
<keyword evidence="3" id="KW-1003">Cell membrane</keyword>
<comment type="subcellular location">
    <subcellularLocation>
        <location evidence="1">Cell membrane</location>
        <topology evidence="1">Multi-pass membrane protein</topology>
    </subcellularLocation>
</comment>
<dbReference type="InterPro" id="IPR037185">
    <property type="entry name" value="EmrE-like"/>
</dbReference>
<comment type="similarity">
    <text evidence="2">Belongs to the EamA transporter family.</text>
</comment>
<feature type="transmembrane region" description="Helical" evidence="7">
    <location>
        <begin position="124"/>
        <end position="141"/>
    </location>
</feature>
<feature type="domain" description="EamA" evidence="8">
    <location>
        <begin position="147"/>
        <end position="278"/>
    </location>
</feature>
<dbReference type="AlphaFoldDB" id="A0A316TBR4"/>
<keyword evidence="5 7" id="KW-1133">Transmembrane helix</keyword>
<dbReference type="SUPFAM" id="SSF103481">
    <property type="entry name" value="Multidrug resistance efflux transporter EmrE"/>
    <property type="match status" value="2"/>
</dbReference>
<gene>
    <name evidence="9" type="ORF">DJ010_21075</name>
</gene>
<feature type="transmembrane region" description="Helical" evidence="7">
    <location>
        <begin position="207"/>
        <end position="225"/>
    </location>
</feature>
<sequence length="296" mass="30761">MSSVSDSRIPTRGTAIGLVIIGIASVQLGAGFAKTLFDEVSPTGLVWLRLASSALVLLALARPRVRGRDRVDWLVVLGFGASLGIMNWAFYQSFSRIPIGIAVTIEFIGPLSVAVLGSRRRRDLAWVGLAAAGVVLLGAERADLDPLGVLFALVAGGCWAAYILLSSHTGRRWEGLDGLAVASAVAVLLLTPTLAGTERDPLADPRILAFGAAVGLLCSVVPYSCELVALRRLRAAQFGVLMSLEPAAAAMAGLLVVGEQLEPLQWLAIGCVVLASIGATRTSPPPVEQTAPPPAG</sequence>
<feature type="transmembrane region" description="Helical" evidence="7">
    <location>
        <begin position="73"/>
        <end position="91"/>
    </location>
</feature>
<evidence type="ECO:0000256" key="2">
    <source>
        <dbReference type="ARBA" id="ARBA00007362"/>
    </source>
</evidence>
<feature type="transmembrane region" description="Helical" evidence="7">
    <location>
        <begin position="177"/>
        <end position="195"/>
    </location>
</feature>
<dbReference type="PANTHER" id="PTHR42920">
    <property type="entry name" value="OS03G0707200 PROTEIN-RELATED"/>
    <property type="match status" value="1"/>
</dbReference>
<keyword evidence="4 7" id="KW-0812">Transmembrane</keyword>
<reference evidence="9 10" key="1">
    <citation type="submission" date="2018-05" db="EMBL/GenBank/DDBJ databases">
        <title>Nocardioides silvaticus genome.</title>
        <authorList>
            <person name="Li C."/>
            <person name="Wang G."/>
        </authorList>
    </citation>
    <scope>NUCLEOTIDE SEQUENCE [LARGE SCALE GENOMIC DNA]</scope>
    <source>
        <strain evidence="9 10">CCTCC AB 2018079</strain>
    </source>
</reference>
<dbReference type="GO" id="GO:0005886">
    <property type="term" value="C:plasma membrane"/>
    <property type="evidence" value="ECO:0007669"/>
    <property type="project" value="UniProtKB-SubCell"/>
</dbReference>
<feature type="transmembrane region" description="Helical" evidence="7">
    <location>
        <begin position="44"/>
        <end position="61"/>
    </location>
</feature>
<protein>
    <submittedName>
        <fullName evidence="9">EamA family transporter</fullName>
    </submittedName>
</protein>
<organism evidence="9 10">
    <name type="scientific">Nocardioides silvaticus</name>
    <dbReference type="NCBI Taxonomy" id="2201891"/>
    <lineage>
        <taxon>Bacteria</taxon>
        <taxon>Bacillati</taxon>
        <taxon>Actinomycetota</taxon>
        <taxon>Actinomycetes</taxon>
        <taxon>Propionibacteriales</taxon>
        <taxon>Nocardioidaceae</taxon>
        <taxon>Nocardioides</taxon>
    </lineage>
</organism>
<dbReference type="OrthoDB" id="9815120at2"/>
<comment type="caution">
    <text evidence="9">The sequence shown here is derived from an EMBL/GenBank/DDBJ whole genome shotgun (WGS) entry which is preliminary data.</text>
</comment>
<feature type="domain" description="EamA" evidence="8">
    <location>
        <begin position="16"/>
        <end position="138"/>
    </location>
</feature>
<keyword evidence="10" id="KW-1185">Reference proteome</keyword>
<evidence type="ECO:0000313" key="9">
    <source>
        <dbReference type="EMBL" id="PWN00951.1"/>
    </source>
</evidence>
<dbReference type="EMBL" id="QGDD01000013">
    <property type="protein sequence ID" value="PWN00951.1"/>
    <property type="molecule type" value="Genomic_DNA"/>
</dbReference>
<dbReference type="InterPro" id="IPR051258">
    <property type="entry name" value="Diverse_Substrate_Transporter"/>
</dbReference>
<name>A0A316TBR4_9ACTN</name>